<reference evidence="4" key="1">
    <citation type="submission" date="2017-02" db="UniProtKB">
        <authorList>
            <consortium name="WormBaseParasite"/>
        </authorList>
    </citation>
    <scope>IDENTIFICATION</scope>
</reference>
<sequence>MSVASYVMSSGYEEAPLGPPPSYPPSDINQLGYQSNVEQSENKQADAVRRPKPQPVRRPPPTPAPKPRPTPKPQQNPTSYPRPIRVIVHNLPAETAAPVYTQPPSTTTAPAPVHDAPGEKRRPFEATFNILHPMNIKAVLDINHPADAPISRGASSSSGGGAVYDRGAEETAVARGWRLQDEFEEEIRNTHRLSKRLR</sequence>
<evidence type="ECO:0000256" key="1">
    <source>
        <dbReference type="SAM" id="MobiDB-lite"/>
    </source>
</evidence>
<feature type="region of interest" description="Disordered" evidence="1">
    <location>
        <begin position="1"/>
        <end position="81"/>
    </location>
</feature>
<evidence type="ECO:0000313" key="2">
    <source>
        <dbReference type="EMBL" id="VDL70717.1"/>
    </source>
</evidence>
<dbReference type="AlphaFoldDB" id="A0A0N4XW79"/>
<keyword evidence="3" id="KW-1185">Reference proteome</keyword>
<reference evidence="2 3" key="2">
    <citation type="submission" date="2018-11" db="EMBL/GenBank/DDBJ databases">
        <authorList>
            <consortium name="Pathogen Informatics"/>
        </authorList>
    </citation>
    <scope>NUCLEOTIDE SEQUENCE [LARGE SCALE GENOMIC DNA]</scope>
</reference>
<feature type="compositionally biased region" description="Polar residues" evidence="1">
    <location>
        <begin position="27"/>
        <end position="39"/>
    </location>
</feature>
<dbReference type="Proteomes" id="UP000271162">
    <property type="component" value="Unassembled WGS sequence"/>
</dbReference>
<evidence type="ECO:0000313" key="3">
    <source>
        <dbReference type="Proteomes" id="UP000271162"/>
    </source>
</evidence>
<gene>
    <name evidence="2" type="ORF">NBR_LOCUS7128</name>
</gene>
<accession>A0A0N4XW79</accession>
<proteinExistence type="predicted"/>
<protein>
    <submittedName>
        <fullName evidence="4">Velvet domain-containing protein</fullName>
    </submittedName>
</protein>
<dbReference type="EMBL" id="UYSL01019861">
    <property type="protein sequence ID" value="VDL70717.1"/>
    <property type="molecule type" value="Genomic_DNA"/>
</dbReference>
<evidence type="ECO:0000313" key="4">
    <source>
        <dbReference type="WBParaSite" id="NBR_0000712701-mRNA-1"/>
    </source>
</evidence>
<feature type="compositionally biased region" description="Pro residues" evidence="1">
    <location>
        <begin position="53"/>
        <end position="74"/>
    </location>
</feature>
<dbReference type="WBParaSite" id="NBR_0000712701-mRNA-1">
    <property type="protein sequence ID" value="NBR_0000712701-mRNA-1"/>
    <property type="gene ID" value="NBR_0000712701"/>
</dbReference>
<feature type="compositionally biased region" description="Basic and acidic residues" evidence="1">
    <location>
        <begin position="40"/>
        <end position="49"/>
    </location>
</feature>
<organism evidence="4">
    <name type="scientific">Nippostrongylus brasiliensis</name>
    <name type="common">Rat hookworm</name>
    <dbReference type="NCBI Taxonomy" id="27835"/>
    <lineage>
        <taxon>Eukaryota</taxon>
        <taxon>Metazoa</taxon>
        <taxon>Ecdysozoa</taxon>
        <taxon>Nematoda</taxon>
        <taxon>Chromadorea</taxon>
        <taxon>Rhabditida</taxon>
        <taxon>Rhabditina</taxon>
        <taxon>Rhabditomorpha</taxon>
        <taxon>Strongyloidea</taxon>
        <taxon>Heligmosomidae</taxon>
        <taxon>Nippostrongylus</taxon>
    </lineage>
</organism>
<name>A0A0N4XW79_NIPBR</name>